<evidence type="ECO:0000313" key="2">
    <source>
        <dbReference type="EMBL" id="KAK1596902.1"/>
    </source>
</evidence>
<comment type="caution">
    <text evidence="2">The sequence shown here is derived from an EMBL/GenBank/DDBJ whole genome shotgun (WGS) entry which is preliminary data.</text>
</comment>
<feature type="region of interest" description="Disordered" evidence="1">
    <location>
        <begin position="194"/>
        <end position="255"/>
    </location>
</feature>
<organism evidence="2 3">
    <name type="scientific">Colletotrichum navitas</name>
    <dbReference type="NCBI Taxonomy" id="681940"/>
    <lineage>
        <taxon>Eukaryota</taxon>
        <taxon>Fungi</taxon>
        <taxon>Dikarya</taxon>
        <taxon>Ascomycota</taxon>
        <taxon>Pezizomycotina</taxon>
        <taxon>Sordariomycetes</taxon>
        <taxon>Hypocreomycetidae</taxon>
        <taxon>Glomerellales</taxon>
        <taxon>Glomerellaceae</taxon>
        <taxon>Colletotrichum</taxon>
        <taxon>Colletotrichum graminicola species complex</taxon>
    </lineage>
</organism>
<feature type="compositionally biased region" description="Basic residues" evidence="1">
    <location>
        <begin position="202"/>
        <end position="211"/>
    </location>
</feature>
<accession>A0AAD8Q6X0</accession>
<protein>
    <submittedName>
        <fullName evidence="2">Uncharacterized protein</fullName>
    </submittedName>
</protein>
<keyword evidence="3" id="KW-1185">Reference proteome</keyword>
<proteinExistence type="predicted"/>
<dbReference type="RefSeq" id="XP_060417739.1">
    <property type="nucleotide sequence ID" value="XM_060552660.1"/>
</dbReference>
<dbReference type="EMBL" id="JAHLJV010000010">
    <property type="protein sequence ID" value="KAK1596902.1"/>
    <property type="molecule type" value="Genomic_DNA"/>
</dbReference>
<feature type="compositionally biased region" description="Polar residues" evidence="1">
    <location>
        <begin position="230"/>
        <end position="245"/>
    </location>
</feature>
<dbReference type="AlphaFoldDB" id="A0AAD8Q6X0"/>
<reference evidence="2" key="1">
    <citation type="submission" date="2021-06" db="EMBL/GenBank/DDBJ databases">
        <title>Comparative genomics, transcriptomics and evolutionary studies reveal genomic signatures of adaptation to plant cell wall in hemibiotrophic fungi.</title>
        <authorList>
            <consortium name="DOE Joint Genome Institute"/>
            <person name="Baroncelli R."/>
            <person name="Diaz J.F."/>
            <person name="Benocci T."/>
            <person name="Peng M."/>
            <person name="Battaglia E."/>
            <person name="Haridas S."/>
            <person name="Andreopoulos W."/>
            <person name="Labutti K."/>
            <person name="Pangilinan J."/>
            <person name="Floch G.L."/>
            <person name="Makela M.R."/>
            <person name="Henrissat B."/>
            <person name="Grigoriev I.V."/>
            <person name="Crouch J.A."/>
            <person name="De Vries R.P."/>
            <person name="Sukno S.A."/>
            <person name="Thon M.R."/>
        </authorList>
    </citation>
    <scope>NUCLEOTIDE SEQUENCE</scope>
    <source>
        <strain evidence="2">CBS 125086</strain>
    </source>
</reference>
<gene>
    <name evidence="2" type="ORF">LY79DRAFT_35309</name>
</gene>
<sequence length="255" mass="27716">MSGTNPAQQQHPLPTRKLVPLPPEALARASTKQAQPVQDWIDNPDSVLVSVSYTTVSFPFGPVALPCWLPVPFFYSAAPSRVLLSSPLGLFFSDSCRLLVVVVVVFHADSKEGPPVTRLDPSKSGLTSSAFVPLSLNAFVLTSILPMATRSSRLNHPPWHDTITFLVPPHPVRIPARRQYVAQTCRTTLQLVPRVPDTPRRSPVRPFHRPPAKGPNFAPEPNPAVHSSLPCPSSISTLRQSSRELSGSIARPGSI</sequence>
<evidence type="ECO:0000256" key="1">
    <source>
        <dbReference type="SAM" id="MobiDB-lite"/>
    </source>
</evidence>
<dbReference type="GeneID" id="85436900"/>
<name>A0AAD8Q6X0_9PEZI</name>
<evidence type="ECO:0000313" key="3">
    <source>
        <dbReference type="Proteomes" id="UP001230504"/>
    </source>
</evidence>
<dbReference type="Proteomes" id="UP001230504">
    <property type="component" value="Unassembled WGS sequence"/>
</dbReference>